<protein>
    <submittedName>
        <fullName evidence="6">FCD domain-containing protein</fullName>
    </submittedName>
</protein>
<dbReference type="GO" id="GO:0003700">
    <property type="term" value="F:DNA-binding transcription factor activity"/>
    <property type="evidence" value="ECO:0007669"/>
    <property type="project" value="InterPro"/>
</dbReference>
<dbReference type="RefSeq" id="WP_161694814.1">
    <property type="nucleotide sequence ID" value="NZ_JAAAHS010000030.1"/>
</dbReference>
<name>A0A964XKI9_9ACTN</name>
<dbReference type="EMBL" id="JAAAHS010000030">
    <property type="protein sequence ID" value="NBE51126.1"/>
    <property type="molecule type" value="Genomic_DNA"/>
</dbReference>
<dbReference type="OrthoDB" id="4164516at2"/>
<keyword evidence="7" id="KW-1185">Reference proteome</keyword>
<dbReference type="Gene3D" id="1.20.120.530">
    <property type="entry name" value="GntR ligand-binding domain-like"/>
    <property type="match status" value="1"/>
</dbReference>
<dbReference type="Gene3D" id="1.10.10.10">
    <property type="entry name" value="Winged helix-like DNA-binding domain superfamily/Winged helix DNA-binding domain"/>
    <property type="match status" value="1"/>
</dbReference>
<accession>A0A964XKI9</accession>
<dbReference type="InterPro" id="IPR008920">
    <property type="entry name" value="TF_FadR/GntR_C"/>
</dbReference>
<dbReference type="InterPro" id="IPR011711">
    <property type="entry name" value="GntR_C"/>
</dbReference>
<evidence type="ECO:0000313" key="7">
    <source>
        <dbReference type="Proteomes" id="UP000598297"/>
    </source>
</evidence>
<dbReference type="PANTHER" id="PTHR43537:SF44">
    <property type="entry name" value="GNTR FAMILY REGULATORY PROTEIN"/>
    <property type="match status" value="1"/>
</dbReference>
<gene>
    <name evidence="6" type="ORF">GUY60_06745</name>
</gene>
<dbReference type="PANTHER" id="PTHR43537">
    <property type="entry name" value="TRANSCRIPTIONAL REGULATOR, GNTR FAMILY"/>
    <property type="match status" value="1"/>
</dbReference>
<keyword evidence="3" id="KW-0804">Transcription</keyword>
<dbReference type="Pfam" id="PF07729">
    <property type="entry name" value="FCD"/>
    <property type="match status" value="1"/>
</dbReference>
<dbReference type="SUPFAM" id="SSF46785">
    <property type="entry name" value="Winged helix' DNA-binding domain"/>
    <property type="match status" value="1"/>
</dbReference>
<proteinExistence type="predicted"/>
<dbReference type="SMART" id="SM00895">
    <property type="entry name" value="FCD"/>
    <property type="match status" value="1"/>
</dbReference>
<dbReference type="Pfam" id="PF00392">
    <property type="entry name" value="GntR"/>
    <property type="match status" value="1"/>
</dbReference>
<comment type="caution">
    <text evidence="6">The sequence shown here is derived from an EMBL/GenBank/DDBJ whole genome shotgun (WGS) entry which is preliminary data.</text>
</comment>
<evidence type="ECO:0000256" key="3">
    <source>
        <dbReference type="ARBA" id="ARBA00023163"/>
    </source>
</evidence>
<dbReference type="PROSITE" id="PS50949">
    <property type="entry name" value="HTH_GNTR"/>
    <property type="match status" value="1"/>
</dbReference>
<dbReference type="GO" id="GO:0003677">
    <property type="term" value="F:DNA binding"/>
    <property type="evidence" value="ECO:0007669"/>
    <property type="project" value="UniProtKB-KW"/>
</dbReference>
<evidence type="ECO:0000256" key="4">
    <source>
        <dbReference type="SAM" id="MobiDB-lite"/>
    </source>
</evidence>
<keyword evidence="2" id="KW-0238">DNA-binding</keyword>
<reference evidence="6" key="1">
    <citation type="submission" date="2020-01" db="EMBL/GenBank/DDBJ databases">
        <title>Whole-genome analyses of novel actinobacteria.</title>
        <authorList>
            <person name="Sahin N."/>
        </authorList>
    </citation>
    <scope>NUCLEOTIDE SEQUENCE</scope>
    <source>
        <strain evidence="6">YC537</strain>
    </source>
</reference>
<dbReference type="CDD" id="cd07377">
    <property type="entry name" value="WHTH_GntR"/>
    <property type="match status" value="1"/>
</dbReference>
<evidence type="ECO:0000256" key="2">
    <source>
        <dbReference type="ARBA" id="ARBA00023125"/>
    </source>
</evidence>
<keyword evidence="1" id="KW-0805">Transcription regulation</keyword>
<evidence type="ECO:0000313" key="6">
    <source>
        <dbReference type="EMBL" id="NBE51126.1"/>
    </source>
</evidence>
<feature type="region of interest" description="Disordered" evidence="4">
    <location>
        <begin position="41"/>
        <end position="63"/>
    </location>
</feature>
<organism evidence="6 7">
    <name type="scientific">Streptomyces boluensis</name>
    <dbReference type="NCBI Taxonomy" id="1775135"/>
    <lineage>
        <taxon>Bacteria</taxon>
        <taxon>Bacillati</taxon>
        <taxon>Actinomycetota</taxon>
        <taxon>Actinomycetes</taxon>
        <taxon>Kitasatosporales</taxon>
        <taxon>Streptomycetaceae</taxon>
        <taxon>Streptomyces</taxon>
    </lineage>
</organism>
<dbReference type="FunFam" id="1.10.10.10:FF:000120">
    <property type="entry name" value="GntR family transcriptional regulator"/>
    <property type="match status" value="1"/>
</dbReference>
<evidence type="ECO:0000259" key="5">
    <source>
        <dbReference type="PROSITE" id="PS50949"/>
    </source>
</evidence>
<evidence type="ECO:0000256" key="1">
    <source>
        <dbReference type="ARBA" id="ARBA00023015"/>
    </source>
</evidence>
<dbReference type="SMART" id="SM00345">
    <property type="entry name" value="HTH_GNTR"/>
    <property type="match status" value="1"/>
</dbReference>
<dbReference type="InterPro" id="IPR000524">
    <property type="entry name" value="Tscrpt_reg_HTH_GntR"/>
</dbReference>
<dbReference type="Proteomes" id="UP000598297">
    <property type="component" value="Unassembled WGS sequence"/>
</dbReference>
<dbReference type="InterPro" id="IPR036388">
    <property type="entry name" value="WH-like_DNA-bd_sf"/>
</dbReference>
<sequence>MSTLAHTMMTAARSADSGLAGPGELNRYSYAEAPMAGRVGVPSWESSDPDLGRTSRRAAGNRGRGLHGQLVQQLGQMIVSGDLGADRPLVPEEIGQRFEVSRTVVRESLRVLEAKGLVSARPNVGTRVRPVSDWNLLDPDIIEWRAFGPQRDDQRRELSELRWTIEPLAARLAAGHGREDVQQRLVDMVEIMGHALGQGDAVTFARADSEFHSLLIQVAGNRMLEHLSGIVSAALQVSGGPVTGCDRPNETAIAHHARIVEALGAGDGVGAETAMRQLLTVHPDVERVVPAPREQH</sequence>
<dbReference type="SUPFAM" id="SSF48008">
    <property type="entry name" value="GntR ligand-binding domain-like"/>
    <property type="match status" value="1"/>
</dbReference>
<dbReference type="AlphaFoldDB" id="A0A964XKI9"/>
<dbReference type="InterPro" id="IPR036390">
    <property type="entry name" value="WH_DNA-bd_sf"/>
</dbReference>
<feature type="domain" description="HTH gntR-type" evidence="5">
    <location>
        <begin position="64"/>
        <end position="131"/>
    </location>
</feature>